<accession>A0ABP7TBY4</accession>
<reference evidence="3" key="1">
    <citation type="journal article" date="2019" name="Int. J. Syst. Evol. Microbiol.">
        <title>The Global Catalogue of Microorganisms (GCM) 10K type strain sequencing project: providing services to taxonomists for standard genome sequencing and annotation.</title>
        <authorList>
            <consortium name="The Broad Institute Genomics Platform"/>
            <consortium name="The Broad Institute Genome Sequencing Center for Infectious Disease"/>
            <person name="Wu L."/>
            <person name="Ma J."/>
        </authorList>
    </citation>
    <scope>NUCLEOTIDE SEQUENCE [LARGE SCALE GENOMIC DNA]</scope>
    <source>
        <strain evidence="3">JCM 17225</strain>
    </source>
</reference>
<keyword evidence="3" id="KW-1185">Reference proteome</keyword>
<feature type="domain" description="TonB C-terminal" evidence="1">
    <location>
        <begin position="165"/>
        <end position="227"/>
    </location>
</feature>
<dbReference type="InterPro" id="IPR037682">
    <property type="entry name" value="TonB_C"/>
</dbReference>
<name>A0ABP7TBY4_9BACT</name>
<evidence type="ECO:0000313" key="3">
    <source>
        <dbReference type="Proteomes" id="UP001501469"/>
    </source>
</evidence>
<gene>
    <name evidence="2" type="ORF">GCM10022409_04400</name>
</gene>
<dbReference type="SUPFAM" id="SSF74653">
    <property type="entry name" value="TolA/TonB C-terminal domain"/>
    <property type="match status" value="1"/>
</dbReference>
<dbReference type="Gene3D" id="3.30.1150.10">
    <property type="match status" value="1"/>
</dbReference>
<dbReference type="Gene3D" id="3.90.930.1">
    <property type="match status" value="1"/>
</dbReference>
<dbReference type="Pfam" id="PF03544">
    <property type="entry name" value="TonB_C"/>
    <property type="match status" value="1"/>
</dbReference>
<sequence>MAADTAFYNASAQPLRSRAGAVRLIVTTPASKGGVIQRIYNANRVLLEEVPYSDTETKIREGVALRWAASGELRGRRTYRAGQLEGQAVTYFPGGTIQQLAIYKQGQEKSKMCFSLNGQPGDCPLENSAGKVYAEYQFGTPILERQVRHDTRYPALPRGETLLLGQVVVACAIGVDGKVREIRIYKGLGPVYDREALRVVEGLRGTFSPQLVDGEPVESFYTLGVDFIPPVTR</sequence>
<dbReference type="EMBL" id="BAABDK010000001">
    <property type="protein sequence ID" value="GAA4023655.1"/>
    <property type="molecule type" value="Genomic_DNA"/>
</dbReference>
<proteinExistence type="predicted"/>
<evidence type="ECO:0000313" key="2">
    <source>
        <dbReference type="EMBL" id="GAA4023655.1"/>
    </source>
</evidence>
<dbReference type="Proteomes" id="UP001501469">
    <property type="component" value="Unassembled WGS sequence"/>
</dbReference>
<protein>
    <recommendedName>
        <fullName evidence="1">TonB C-terminal domain-containing protein</fullName>
    </recommendedName>
</protein>
<dbReference type="SUPFAM" id="SSF82185">
    <property type="entry name" value="Histone H3 K4-specific methyltransferase SET7/9 N-terminal domain"/>
    <property type="match status" value="1"/>
</dbReference>
<evidence type="ECO:0000259" key="1">
    <source>
        <dbReference type="Pfam" id="PF03544"/>
    </source>
</evidence>
<comment type="caution">
    <text evidence="2">The sequence shown here is derived from an EMBL/GenBank/DDBJ whole genome shotgun (WGS) entry which is preliminary data.</text>
</comment>
<organism evidence="2 3">
    <name type="scientific">Hymenobacter glaciei</name>
    <dbReference type="NCBI Taxonomy" id="877209"/>
    <lineage>
        <taxon>Bacteria</taxon>
        <taxon>Pseudomonadati</taxon>
        <taxon>Bacteroidota</taxon>
        <taxon>Cytophagia</taxon>
        <taxon>Cytophagales</taxon>
        <taxon>Hymenobacteraceae</taxon>
        <taxon>Hymenobacter</taxon>
    </lineage>
</organism>